<protein>
    <submittedName>
        <fullName evidence="1">Uncharacterized protein</fullName>
    </submittedName>
</protein>
<name>A0A7C0VCK6_UNCW3</name>
<dbReference type="AlphaFoldDB" id="A0A7C0VCK6"/>
<dbReference type="EMBL" id="DQWE01000229">
    <property type="protein sequence ID" value="HDI83088.1"/>
    <property type="molecule type" value="Genomic_DNA"/>
</dbReference>
<proteinExistence type="predicted"/>
<gene>
    <name evidence="1" type="ORF">ENF18_04780</name>
</gene>
<accession>A0A7C0VCK6</accession>
<organism evidence="1">
    <name type="scientific">candidate division WOR-3 bacterium</name>
    <dbReference type="NCBI Taxonomy" id="2052148"/>
    <lineage>
        <taxon>Bacteria</taxon>
        <taxon>Bacteria division WOR-3</taxon>
    </lineage>
</organism>
<reference evidence="1" key="1">
    <citation type="journal article" date="2020" name="mSystems">
        <title>Genome- and Community-Level Interaction Insights into Carbon Utilization and Element Cycling Functions of Hydrothermarchaeota in Hydrothermal Sediment.</title>
        <authorList>
            <person name="Zhou Z."/>
            <person name="Liu Y."/>
            <person name="Xu W."/>
            <person name="Pan J."/>
            <person name="Luo Z.H."/>
            <person name="Li M."/>
        </authorList>
    </citation>
    <scope>NUCLEOTIDE SEQUENCE [LARGE SCALE GENOMIC DNA]</scope>
    <source>
        <strain evidence="1">HyVt-102</strain>
    </source>
</reference>
<comment type="caution">
    <text evidence="1">The sequence shown here is derived from an EMBL/GenBank/DDBJ whole genome shotgun (WGS) entry which is preliminary data.</text>
</comment>
<sequence length="344" mass="38955">MFILIPFLISTYSGTITTSQNFITIDDIDRVFVFPSEITGYPSQAFFETGDFDNMGVFVQDPYMKIGAMGFLSSPLNGDVESLLNSLSIKTAPIYRLFWGNGGIGFYLGGTKTAESDENQSGRFDYITAGISKRFRSLLFSFEVSRLTFDRSITNTRTYSDGDYSYGVNLLYRKETEFFEITPFFTTGYTDLSRLEGDEFNVVEHGLTGFNASAGFTIRAVPFESSYIYLDVSAHYTREHETYYDTTDLTTYGLPVCVGMEVRKGRFIFRGAYKYGIFVDKETSKTYRVEDNLKLGVFFSLEDLDIGGVLNNKLLTDGPYFITGQSLSKGPFAEFSIVWRFRNL</sequence>
<dbReference type="Proteomes" id="UP000885847">
    <property type="component" value="Unassembled WGS sequence"/>
</dbReference>
<evidence type="ECO:0000313" key="1">
    <source>
        <dbReference type="EMBL" id="HDI83088.1"/>
    </source>
</evidence>